<dbReference type="AlphaFoldDB" id="K2S0D4"/>
<evidence type="ECO:0000313" key="2">
    <source>
        <dbReference type="Proteomes" id="UP000007129"/>
    </source>
</evidence>
<organism evidence="1 2">
    <name type="scientific">Macrophomina phaseolina (strain MS6)</name>
    <name type="common">Charcoal rot fungus</name>
    <dbReference type="NCBI Taxonomy" id="1126212"/>
    <lineage>
        <taxon>Eukaryota</taxon>
        <taxon>Fungi</taxon>
        <taxon>Dikarya</taxon>
        <taxon>Ascomycota</taxon>
        <taxon>Pezizomycotina</taxon>
        <taxon>Dothideomycetes</taxon>
        <taxon>Dothideomycetes incertae sedis</taxon>
        <taxon>Botryosphaeriales</taxon>
        <taxon>Botryosphaeriaceae</taxon>
        <taxon>Macrophomina</taxon>
    </lineage>
</organism>
<dbReference type="InParanoid" id="K2S0D4"/>
<dbReference type="VEuPathDB" id="FungiDB:MPH_04224"/>
<sequence length="146" mass="15441">MADSGSGVGGNARWRPAVLYTELSLSYHFQTLALEPALAEHDSQQPLVGCVARTLSGHSAASGAASAKSLDAVKEGLSRAFHALYIRLSALEKTGIHQLSDLLFRICPPQAPSRRSSSALRSCTDPPPTALSSRVFDFASMPKCTA</sequence>
<accession>K2S0D4</accession>
<dbReference type="EMBL" id="AHHD01000207">
    <property type="protein sequence ID" value="EKG18422.1"/>
    <property type="molecule type" value="Genomic_DNA"/>
</dbReference>
<reference evidence="1 2" key="1">
    <citation type="journal article" date="2012" name="BMC Genomics">
        <title>Tools to kill: Genome of one of the most destructive plant pathogenic fungi Macrophomina phaseolina.</title>
        <authorList>
            <person name="Islam M.S."/>
            <person name="Haque M.S."/>
            <person name="Islam M.M."/>
            <person name="Emdad E.M."/>
            <person name="Halim A."/>
            <person name="Hossen Q.M.M."/>
            <person name="Hossain M.Z."/>
            <person name="Ahmed B."/>
            <person name="Rahim S."/>
            <person name="Rahman M.S."/>
            <person name="Alam M.M."/>
            <person name="Hou S."/>
            <person name="Wan X."/>
            <person name="Saito J.A."/>
            <person name="Alam M."/>
        </authorList>
    </citation>
    <scope>NUCLEOTIDE SEQUENCE [LARGE SCALE GENOMIC DNA]</scope>
    <source>
        <strain evidence="1 2">MS6</strain>
    </source>
</reference>
<dbReference type="HOGENOM" id="CLU_1777828_0_0_1"/>
<comment type="caution">
    <text evidence="1">The sequence shown here is derived from an EMBL/GenBank/DDBJ whole genome shotgun (WGS) entry which is preliminary data.</text>
</comment>
<gene>
    <name evidence="1" type="ORF">MPH_04224</name>
</gene>
<dbReference type="Proteomes" id="UP000007129">
    <property type="component" value="Unassembled WGS sequence"/>
</dbReference>
<evidence type="ECO:0000313" key="1">
    <source>
        <dbReference type="EMBL" id="EKG18422.1"/>
    </source>
</evidence>
<name>K2S0D4_MACPH</name>
<proteinExistence type="predicted"/>
<protein>
    <submittedName>
        <fullName evidence="1">Uncharacterized protein</fullName>
    </submittedName>
</protein>